<keyword evidence="6" id="KW-0175">Coiled coil</keyword>
<evidence type="ECO:0000256" key="1">
    <source>
        <dbReference type="ARBA" id="ARBA00004498"/>
    </source>
</evidence>
<keyword evidence="2" id="KW-0964">Secreted</keyword>
<keyword evidence="5" id="KW-1015">Disulfide bond</keyword>
<dbReference type="PANTHER" id="PTHR15427:SF5">
    <property type="entry name" value="EMILIN-2"/>
    <property type="match status" value="1"/>
</dbReference>
<evidence type="ECO:0000256" key="5">
    <source>
        <dbReference type="ARBA" id="ARBA00023157"/>
    </source>
</evidence>
<dbReference type="AlphaFoldDB" id="A0A9D3M6A7"/>
<dbReference type="PANTHER" id="PTHR15427">
    <property type="entry name" value="EMILIN ELASTIN MICROFIBRIL INTERFACE-LOCATED PROTEIN ELASTIN MICROFIBRIL INTERFACER"/>
    <property type="match status" value="1"/>
</dbReference>
<dbReference type="EMBL" id="JAFIRN010000009">
    <property type="protein sequence ID" value="KAG5841585.1"/>
    <property type="molecule type" value="Genomic_DNA"/>
</dbReference>
<feature type="region of interest" description="Disordered" evidence="7">
    <location>
        <begin position="125"/>
        <end position="150"/>
    </location>
</feature>
<keyword evidence="3" id="KW-0272">Extracellular matrix</keyword>
<gene>
    <name evidence="10" type="ORF">ANANG_G00168180</name>
</gene>
<feature type="domain" description="EMI" evidence="9">
    <location>
        <begin position="47"/>
        <end position="124"/>
    </location>
</feature>
<comment type="caution">
    <text evidence="10">The sequence shown here is derived from an EMBL/GenBank/DDBJ whole genome shotgun (WGS) entry which is preliminary data.</text>
</comment>
<dbReference type="InterPro" id="IPR008983">
    <property type="entry name" value="Tumour_necrosis_fac-like_dom"/>
</dbReference>
<sequence>MKRYQIDSIVRCSVLSLLLTGLLIQATPQSYDLFQGSAYAGGQRHRNKNWCARVVYKNVTCSVLGSAESYLEPELAPCPPHEPDCAQRMTYRTQFRPTYRIAYKTVTQLEWRCCPGFQGPDCAEPKATTTGQTWHRPRPHPQPQPIPGQVHHRLRPSVRETAPLEWGQGGDRMQRLEGEMDRLSQTVRDLQAAITGMNENLRLDLQEDTSRTLLTLLNTLHLPVSDLTAGPTESVQLGPAPSSVDPLHSYIESRFQDLRAELVGSMEAKMEAKMAALAESCDVGLRSLREECEQQGVGFQSLAQQLDRKEAGLRDEIRELRLHLEPADGAVRTLRGPTTWPTCGGRWGRLADAHRALNARVDNELAHVSALSIEEVFGPRLEELEGRMNVTEHNAETLCFYVDEKLSRRIANETDVLRTLLEERLGASEDQFTTMLVEIASGNGSFPAEGGEEALREARSHGRQIQGLEEKLNALGRQCSAGCGAGGPGGSDDVLREVRLLGGELDTVRADINGDGEKLRELESLVQRQLLIGQHNSRNLADQQAGLLALRGDVGALRGSLDSLGESLTKQAEELQHLNCTCGQAGGACPPGEREAPPTNGSQVEELRVRLDRLSQEQLQAAQRTQAQDLRTLATSLHHLQARVSGAARTNPGSAAASPDQPVVHGVKEPSIPAVETRPPPPAPRPGSPVIPHIRIPLIIPHRTPASHTGEAGPPGTAPRLAVRRVSYTPEERSEPIQGYAGAPGYPPLSSASFRPDIVPVAFVPRKQGDRPLVMPVSAGGSVVSEPFSFSAGLTTVPLPWHMGVIRFDKVLVNDGGHYSPRTGSASVSLILQLHRGDRVAVVRTAGSLAVSEPKEVISTFSALFLYSAPAADSPAHSPGPTHSPGGR</sequence>
<accession>A0A9D3M6A7</accession>
<dbReference type="PROSITE" id="PS51041">
    <property type="entry name" value="EMI"/>
    <property type="match status" value="1"/>
</dbReference>
<evidence type="ECO:0000256" key="8">
    <source>
        <dbReference type="SAM" id="SignalP"/>
    </source>
</evidence>
<reference evidence="10" key="1">
    <citation type="submission" date="2021-01" db="EMBL/GenBank/DDBJ databases">
        <title>A chromosome-scale assembly of European eel, Anguilla anguilla.</title>
        <authorList>
            <person name="Henkel C."/>
            <person name="Jong-Raadsen S.A."/>
            <person name="Dufour S."/>
            <person name="Weltzien F.-A."/>
            <person name="Palstra A.P."/>
            <person name="Pelster B."/>
            <person name="Spaink H.P."/>
            <person name="Van Den Thillart G.E."/>
            <person name="Jansen H."/>
            <person name="Zahm M."/>
            <person name="Klopp C."/>
            <person name="Cedric C."/>
            <person name="Louis A."/>
            <person name="Berthelot C."/>
            <person name="Parey E."/>
            <person name="Roest Crollius H."/>
            <person name="Montfort J."/>
            <person name="Robinson-Rechavi M."/>
            <person name="Bucao C."/>
            <person name="Bouchez O."/>
            <person name="Gislard M."/>
            <person name="Lluch J."/>
            <person name="Milhes M."/>
            <person name="Lampietro C."/>
            <person name="Lopez Roques C."/>
            <person name="Donnadieu C."/>
            <person name="Braasch I."/>
            <person name="Desvignes T."/>
            <person name="Postlethwait J."/>
            <person name="Bobe J."/>
            <person name="Guiguen Y."/>
            <person name="Dirks R."/>
        </authorList>
    </citation>
    <scope>NUCLEOTIDE SEQUENCE</scope>
    <source>
        <strain evidence="10">Tag_6206</strain>
        <tissue evidence="10">Liver</tissue>
    </source>
</reference>
<comment type="subcellular location">
    <subcellularLocation>
        <location evidence="1">Secreted</location>
        <location evidence="1">Extracellular space</location>
        <location evidence="1">Extracellular matrix</location>
    </subcellularLocation>
</comment>
<dbReference type="InterPro" id="IPR011489">
    <property type="entry name" value="EMI_domain"/>
</dbReference>
<dbReference type="Proteomes" id="UP001044222">
    <property type="component" value="Chromosome 9"/>
</dbReference>
<evidence type="ECO:0000256" key="2">
    <source>
        <dbReference type="ARBA" id="ARBA00022525"/>
    </source>
</evidence>
<evidence type="ECO:0000313" key="11">
    <source>
        <dbReference type="Proteomes" id="UP001044222"/>
    </source>
</evidence>
<evidence type="ECO:0000259" key="9">
    <source>
        <dbReference type="PROSITE" id="PS51041"/>
    </source>
</evidence>
<keyword evidence="11" id="KW-1185">Reference proteome</keyword>
<evidence type="ECO:0000256" key="6">
    <source>
        <dbReference type="SAM" id="Coils"/>
    </source>
</evidence>
<dbReference type="InterPro" id="IPR050392">
    <property type="entry name" value="Collagen/C1q_domain"/>
</dbReference>
<organism evidence="10 11">
    <name type="scientific">Anguilla anguilla</name>
    <name type="common">European freshwater eel</name>
    <name type="synonym">Muraena anguilla</name>
    <dbReference type="NCBI Taxonomy" id="7936"/>
    <lineage>
        <taxon>Eukaryota</taxon>
        <taxon>Metazoa</taxon>
        <taxon>Chordata</taxon>
        <taxon>Craniata</taxon>
        <taxon>Vertebrata</taxon>
        <taxon>Euteleostomi</taxon>
        <taxon>Actinopterygii</taxon>
        <taxon>Neopterygii</taxon>
        <taxon>Teleostei</taxon>
        <taxon>Anguilliformes</taxon>
        <taxon>Anguillidae</taxon>
        <taxon>Anguilla</taxon>
    </lineage>
</organism>
<dbReference type="GO" id="GO:0005576">
    <property type="term" value="C:extracellular region"/>
    <property type="evidence" value="ECO:0007669"/>
    <property type="project" value="UniProtKB-SubCell"/>
</dbReference>
<dbReference type="SUPFAM" id="SSF49842">
    <property type="entry name" value="TNF-like"/>
    <property type="match status" value="1"/>
</dbReference>
<feature type="region of interest" description="Disordered" evidence="7">
    <location>
        <begin position="644"/>
        <end position="666"/>
    </location>
</feature>
<feature type="coiled-coil region" evidence="6">
    <location>
        <begin position="173"/>
        <end position="200"/>
    </location>
</feature>
<evidence type="ECO:0000256" key="3">
    <source>
        <dbReference type="ARBA" id="ARBA00022530"/>
    </source>
</evidence>
<name>A0A9D3M6A7_ANGAN</name>
<evidence type="ECO:0000313" key="10">
    <source>
        <dbReference type="EMBL" id="KAG5841585.1"/>
    </source>
</evidence>
<protein>
    <recommendedName>
        <fullName evidence="9">EMI domain-containing protein</fullName>
    </recommendedName>
</protein>
<evidence type="ECO:0000256" key="7">
    <source>
        <dbReference type="SAM" id="MobiDB-lite"/>
    </source>
</evidence>
<dbReference type="Gene3D" id="2.60.120.40">
    <property type="match status" value="1"/>
</dbReference>
<proteinExistence type="predicted"/>
<dbReference type="Pfam" id="PF07546">
    <property type="entry name" value="EMI"/>
    <property type="match status" value="1"/>
</dbReference>
<evidence type="ECO:0000256" key="4">
    <source>
        <dbReference type="ARBA" id="ARBA00022729"/>
    </source>
</evidence>
<keyword evidence="4 8" id="KW-0732">Signal</keyword>
<feature type="signal peptide" evidence="8">
    <location>
        <begin position="1"/>
        <end position="28"/>
    </location>
</feature>
<feature type="chain" id="PRO_5038715180" description="EMI domain-containing protein" evidence="8">
    <location>
        <begin position="29"/>
        <end position="888"/>
    </location>
</feature>